<reference evidence="1 2" key="1">
    <citation type="submission" date="2019-10" db="EMBL/GenBank/DDBJ databases">
        <authorList>
            <person name="Palmer J.M."/>
        </authorList>
    </citation>
    <scope>NUCLEOTIDE SEQUENCE [LARGE SCALE GENOMIC DNA]</scope>
    <source>
        <strain evidence="1 2">TWF694</strain>
    </source>
</reference>
<evidence type="ECO:0000313" key="1">
    <source>
        <dbReference type="EMBL" id="KAK6530299.1"/>
    </source>
</evidence>
<organism evidence="1 2">
    <name type="scientific">Orbilia ellipsospora</name>
    <dbReference type="NCBI Taxonomy" id="2528407"/>
    <lineage>
        <taxon>Eukaryota</taxon>
        <taxon>Fungi</taxon>
        <taxon>Dikarya</taxon>
        <taxon>Ascomycota</taxon>
        <taxon>Pezizomycotina</taxon>
        <taxon>Orbiliomycetes</taxon>
        <taxon>Orbiliales</taxon>
        <taxon>Orbiliaceae</taxon>
        <taxon>Orbilia</taxon>
    </lineage>
</organism>
<keyword evidence="2" id="KW-1185">Reference proteome</keyword>
<proteinExistence type="predicted"/>
<gene>
    <name evidence="1" type="ORF">TWF694_003660</name>
</gene>
<protein>
    <submittedName>
        <fullName evidence="1">Uncharacterized protein</fullName>
    </submittedName>
</protein>
<name>A0AAV9X008_9PEZI</name>
<dbReference type="AlphaFoldDB" id="A0AAV9X008"/>
<evidence type="ECO:0000313" key="2">
    <source>
        <dbReference type="Proteomes" id="UP001365542"/>
    </source>
</evidence>
<accession>A0AAV9X008</accession>
<dbReference type="Proteomes" id="UP001365542">
    <property type="component" value="Unassembled WGS sequence"/>
</dbReference>
<sequence length="132" mass="14812">MPRTPFIPKGLLLGKIVNTATRKRIPVDLVEESPKSAWRRISGIQHPPSYLSKILRDVRDAINLQVPFGKKLGRVKSIGVEEMPHRSQATRLSTLLLSVLAKGEELSKGFTCVEQLPYALHAKQNLFNQCSR</sequence>
<comment type="caution">
    <text evidence="1">The sequence shown here is derived from an EMBL/GenBank/DDBJ whole genome shotgun (WGS) entry which is preliminary data.</text>
</comment>
<dbReference type="EMBL" id="JAVHJO010000013">
    <property type="protein sequence ID" value="KAK6530299.1"/>
    <property type="molecule type" value="Genomic_DNA"/>
</dbReference>